<dbReference type="GO" id="GO:0005762">
    <property type="term" value="C:mitochondrial large ribosomal subunit"/>
    <property type="evidence" value="ECO:0007669"/>
    <property type="project" value="TreeGrafter"/>
</dbReference>
<feature type="domain" description="Large ribosomal subunit protein bL12 oligomerization" evidence="5">
    <location>
        <begin position="35"/>
        <end position="75"/>
    </location>
</feature>
<dbReference type="HAMAP" id="MF_00368">
    <property type="entry name" value="Ribosomal_bL12"/>
    <property type="match status" value="1"/>
</dbReference>
<dbReference type="AlphaFoldDB" id="H2AS71"/>
<evidence type="ECO:0000259" key="5">
    <source>
        <dbReference type="Pfam" id="PF16320"/>
    </source>
</evidence>
<dbReference type="InterPro" id="IPR014719">
    <property type="entry name" value="Ribosomal_bL12_C/ClpS-like"/>
</dbReference>
<dbReference type="eggNOG" id="KOG1715">
    <property type="taxonomic scope" value="Eukaryota"/>
</dbReference>
<dbReference type="CDD" id="cd00387">
    <property type="entry name" value="Ribosomal_L7_L12"/>
    <property type="match status" value="1"/>
</dbReference>
<organism evidence="6 7">
    <name type="scientific">Kazachstania africana (strain ATCC 22294 / BCRC 22015 / CBS 2517 / CECT 1963 / NBRC 1671 / NRRL Y-8276)</name>
    <name type="common">Yeast</name>
    <name type="synonym">Kluyveromyces africanus</name>
    <dbReference type="NCBI Taxonomy" id="1071382"/>
    <lineage>
        <taxon>Eukaryota</taxon>
        <taxon>Fungi</taxon>
        <taxon>Dikarya</taxon>
        <taxon>Ascomycota</taxon>
        <taxon>Saccharomycotina</taxon>
        <taxon>Saccharomycetes</taxon>
        <taxon>Saccharomycetales</taxon>
        <taxon>Saccharomycetaceae</taxon>
        <taxon>Kazachstania</taxon>
    </lineage>
</organism>
<evidence type="ECO:0000259" key="4">
    <source>
        <dbReference type="Pfam" id="PF00542"/>
    </source>
</evidence>
<protein>
    <recommendedName>
        <fullName evidence="8">Ribosomal protein L7/L12 C-terminal domain-containing protein</fullName>
    </recommendedName>
</protein>
<evidence type="ECO:0000313" key="6">
    <source>
        <dbReference type="EMBL" id="CCF57221.1"/>
    </source>
</evidence>
<dbReference type="GeneID" id="13885140"/>
<dbReference type="Gene3D" id="1.20.5.710">
    <property type="entry name" value="Single helix bin"/>
    <property type="match status" value="1"/>
</dbReference>
<dbReference type="InterPro" id="IPR008932">
    <property type="entry name" value="Ribosomal_bL12_oligo"/>
</dbReference>
<dbReference type="Pfam" id="PF00542">
    <property type="entry name" value="Ribosomal_L12"/>
    <property type="match status" value="1"/>
</dbReference>
<dbReference type="HOGENOM" id="CLU_086499_0_1_1"/>
<dbReference type="FunCoup" id="H2AS71">
    <property type="interactions" value="835"/>
</dbReference>
<gene>
    <name evidence="6" type="primary">KAFR0C02280</name>
    <name evidence="6" type="ORF">KAFR_0C02280</name>
</gene>
<dbReference type="InterPro" id="IPR013823">
    <property type="entry name" value="Ribosomal_bL12_C"/>
</dbReference>
<dbReference type="SUPFAM" id="SSF54736">
    <property type="entry name" value="ClpS-like"/>
    <property type="match status" value="1"/>
</dbReference>
<keyword evidence="3" id="KW-0687">Ribonucleoprotein</keyword>
<feature type="domain" description="Large ribosomal subunit protein bL12 C-terminal" evidence="4">
    <location>
        <begin position="100"/>
        <end position="166"/>
    </location>
</feature>
<evidence type="ECO:0000313" key="7">
    <source>
        <dbReference type="Proteomes" id="UP000005220"/>
    </source>
</evidence>
<evidence type="ECO:0000256" key="1">
    <source>
        <dbReference type="ARBA" id="ARBA00007197"/>
    </source>
</evidence>
<keyword evidence="7" id="KW-1185">Reference proteome</keyword>
<dbReference type="GO" id="GO:0006412">
    <property type="term" value="P:translation"/>
    <property type="evidence" value="ECO:0007669"/>
    <property type="project" value="InterPro"/>
</dbReference>
<evidence type="ECO:0008006" key="8">
    <source>
        <dbReference type="Google" id="ProtNLM"/>
    </source>
</evidence>
<dbReference type="InParanoid" id="H2AS71"/>
<dbReference type="Proteomes" id="UP000005220">
    <property type="component" value="Chromosome 3"/>
</dbReference>
<dbReference type="PANTHER" id="PTHR45987:SF4">
    <property type="entry name" value="LARGE RIBOSOMAL SUBUNIT PROTEIN BL12M"/>
    <property type="match status" value="1"/>
</dbReference>
<keyword evidence="2" id="KW-0689">Ribosomal protein</keyword>
<dbReference type="Gene3D" id="3.30.1390.10">
    <property type="match status" value="1"/>
</dbReference>
<dbReference type="RefSeq" id="XP_003956356.1">
    <property type="nucleotide sequence ID" value="XM_003956307.1"/>
</dbReference>
<evidence type="ECO:0000256" key="3">
    <source>
        <dbReference type="ARBA" id="ARBA00023274"/>
    </source>
</evidence>
<dbReference type="GO" id="GO:0003729">
    <property type="term" value="F:mRNA binding"/>
    <property type="evidence" value="ECO:0007669"/>
    <property type="project" value="TreeGrafter"/>
</dbReference>
<accession>H2AS71</accession>
<sequence length="167" mass="18400">MLRLGTLRATQMIARPVMSSVRCLTRYNSTVSNEKLESIVDSISKLNILETSNLVTLLKERLNIPDINMGAPMMMSNVNTATDTNETKETSAAEEEKTTFTIKLESFDAKSKAKIIKEIKSLLGLSLVDAKKFVESAPKVIKDNISKDDASSIKDTLEKLGGKISME</sequence>
<proteinExistence type="inferred from homology"/>
<dbReference type="OrthoDB" id="250175at2759"/>
<evidence type="ECO:0000256" key="2">
    <source>
        <dbReference type="ARBA" id="ARBA00022980"/>
    </source>
</evidence>
<dbReference type="InterPro" id="IPR036235">
    <property type="entry name" value="Ribosomal_bL12_oligo_N_sf"/>
</dbReference>
<dbReference type="SUPFAM" id="SSF48300">
    <property type="entry name" value="Ribosomal protein L7/12, oligomerisation (N-terminal) domain"/>
    <property type="match status" value="1"/>
</dbReference>
<name>H2AS71_KAZAF</name>
<dbReference type="PANTHER" id="PTHR45987">
    <property type="entry name" value="39S RIBOSOMAL PROTEIN L12"/>
    <property type="match status" value="1"/>
</dbReference>
<dbReference type="KEGG" id="kaf:KAFR_0C02280"/>
<dbReference type="EMBL" id="HE650823">
    <property type="protein sequence ID" value="CCF57221.1"/>
    <property type="molecule type" value="Genomic_DNA"/>
</dbReference>
<reference evidence="6 7" key="1">
    <citation type="journal article" date="2011" name="Proc. Natl. Acad. Sci. U.S.A.">
        <title>Evolutionary erosion of yeast sex chromosomes by mating-type switching accidents.</title>
        <authorList>
            <person name="Gordon J.L."/>
            <person name="Armisen D."/>
            <person name="Proux-Wera E."/>
            <person name="Oheigeartaigh S.S."/>
            <person name="Byrne K.P."/>
            <person name="Wolfe K.H."/>
        </authorList>
    </citation>
    <scope>NUCLEOTIDE SEQUENCE [LARGE SCALE GENOMIC DNA]</scope>
    <source>
        <strain evidence="7">ATCC 22294 / BCRC 22015 / CBS 2517 / CECT 1963 / NBRC 1671 / NRRL Y-8276</strain>
    </source>
</reference>
<dbReference type="FunFam" id="3.30.1390.10:FF:000001">
    <property type="entry name" value="50S ribosomal protein L7/L12"/>
    <property type="match status" value="1"/>
</dbReference>
<comment type="similarity">
    <text evidence="1">Belongs to the bacterial ribosomal protein bL12 family.</text>
</comment>
<dbReference type="GO" id="GO:0003735">
    <property type="term" value="F:structural constituent of ribosome"/>
    <property type="evidence" value="ECO:0007669"/>
    <property type="project" value="InterPro"/>
</dbReference>
<dbReference type="InterPro" id="IPR000206">
    <property type="entry name" value="Ribosomal_bL12"/>
</dbReference>
<dbReference type="Pfam" id="PF16320">
    <property type="entry name" value="Ribosomal_L12_N"/>
    <property type="match status" value="1"/>
</dbReference>
<dbReference type="STRING" id="1071382.H2AS71"/>